<comment type="function">
    <text evidence="1 5">PPIases accelerate the folding of proteins. It catalyzes the cis-trans isomerization of proline imidic peptide bonds in oligopeptides.</text>
</comment>
<gene>
    <name evidence="7" type="primary">cypB</name>
    <name evidence="7" type="ORF">LzC2_00290</name>
</gene>
<name>A0ABX1V6R2_9PLAN</name>
<dbReference type="InterPro" id="IPR044666">
    <property type="entry name" value="Cyclophilin_A-like"/>
</dbReference>
<dbReference type="PROSITE" id="PS50072">
    <property type="entry name" value="CSA_PPIASE_2"/>
    <property type="match status" value="1"/>
</dbReference>
<dbReference type="Gene3D" id="2.40.100.10">
    <property type="entry name" value="Cyclophilin-like"/>
    <property type="match status" value="1"/>
</dbReference>
<evidence type="ECO:0000256" key="3">
    <source>
        <dbReference type="ARBA" id="ARBA00023110"/>
    </source>
</evidence>
<comment type="similarity">
    <text evidence="2 5">Belongs to the cyclophilin-type PPIase family.</text>
</comment>
<dbReference type="RefSeq" id="WP_171182459.1">
    <property type="nucleotide sequence ID" value="NZ_WTPX01000001.1"/>
</dbReference>
<dbReference type="EMBL" id="WTPX01000001">
    <property type="protein sequence ID" value="NNJ23982.1"/>
    <property type="molecule type" value="Genomic_DNA"/>
</dbReference>
<protein>
    <recommendedName>
        <fullName evidence="5">Peptidyl-prolyl cis-trans isomerase</fullName>
        <shortName evidence="5">PPIase</shortName>
        <ecNumber evidence="5">5.2.1.8</ecNumber>
    </recommendedName>
</protein>
<accession>A0ABX1V6R2</accession>
<dbReference type="InterPro" id="IPR024936">
    <property type="entry name" value="Cyclophilin-type_PPIase"/>
</dbReference>
<comment type="caution">
    <text evidence="7">The sequence shown here is derived from an EMBL/GenBank/DDBJ whole genome shotgun (WGS) entry which is preliminary data.</text>
</comment>
<evidence type="ECO:0000259" key="6">
    <source>
        <dbReference type="PROSITE" id="PS50072"/>
    </source>
</evidence>
<keyword evidence="4 5" id="KW-0413">Isomerase</keyword>
<evidence type="ECO:0000313" key="7">
    <source>
        <dbReference type="EMBL" id="NNJ23982.1"/>
    </source>
</evidence>
<dbReference type="InterPro" id="IPR029000">
    <property type="entry name" value="Cyclophilin-like_dom_sf"/>
</dbReference>
<keyword evidence="3 5" id="KW-0697">Rotamase</keyword>
<evidence type="ECO:0000256" key="4">
    <source>
        <dbReference type="ARBA" id="ARBA00023235"/>
    </source>
</evidence>
<feature type="domain" description="PPIase cyclophilin-type" evidence="6">
    <location>
        <begin position="27"/>
        <end position="173"/>
    </location>
</feature>
<sequence length="177" mass="19007">MAKNYKSDVEKHTADFDPAKQYRVTLNTTAGPIRLDLRSDKAPGHCKNMVGLAKVGFYDDCIFHRVIDGFMIQGGDPTGTGTGGPGYQIDAEFNDLPHEPGVLSMARSQDPNSAGSQFFICLPGDTSFLNNQYTAFGKVADEESMATVAKIGAVETNTGDRPLDEVKIEKASAEVVG</sequence>
<evidence type="ECO:0000313" key="8">
    <source>
        <dbReference type="Proteomes" id="UP000609651"/>
    </source>
</evidence>
<dbReference type="Pfam" id="PF00160">
    <property type="entry name" value="Pro_isomerase"/>
    <property type="match status" value="1"/>
</dbReference>
<proteinExistence type="inferred from homology"/>
<dbReference type="EC" id="5.2.1.8" evidence="5"/>
<dbReference type="Proteomes" id="UP000609651">
    <property type="component" value="Unassembled WGS sequence"/>
</dbReference>
<evidence type="ECO:0000256" key="2">
    <source>
        <dbReference type="ARBA" id="ARBA00007365"/>
    </source>
</evidence>
<dbReference type="PANTHER" id="PTHR45625">
    <property type="entry name" value="PEPTIDYL-PROLYL CIS-TRANS ISOMERASE-RELATED"/>
    <property type="match status" value="1"/>
</dbReference>
<dbReference type="InterPro" id="IPR002130">
    <property type="entry name" value="Cyclophilin-type_PPIase_dom"/>
</dbReference>
<dbReference type="GO" id="GO:0003755">
    <property type="term" value="F:peptidyl-prolyl cis-trans isomerase activity"/>
    <property type="evidence" value="ECO:0007669"/>
    <property type="project" value="UniProtKB-EC"/>
</dbReference>
<dbReference type="PRINTS" id="PR00153">
    <property type="entry name" value="CSAPPISMRASE"/>
</dbReference>
<dbReference type="PROSITE" id="PS00170">
    <property type="entry name" value="CSA_PPIASE_1"/>
    <property type="match status" value="1"/>
</dbReference>
<reference evidence="7 8" key="1">
    <citation type="journal article" date="2020" name="Syst. Appl. Microbiol.">
        <title>Alienimonas chondri sp. nov., a novel planctomycete isolated from the biofilm of the red alga Chondrus crispus.</title>
        <authorList>
            <person name="Vitorino I."/>
            <person name="Albuquerque L."/>
            <person name="Wiegand S."/>
            <person name="Kallscheuer N."/>
            <person name="da Costa M.S."/>
            <person name="Lobo-da-Cunha A."/>
            <person name="Jogler C."/>
            <person name="Lage O.M."/>
        </authorList>
    </citation>
    <scope>NUCLEOTIDE SEQUENCE [LARGE SCALE GENOMIC DNA]</scope>
    <source>
        <strain evidence="7 8">LzC2</strain>
    </source>
</reference>
<organism evidence="7 8">
    <name type="scientific">Alienimonas chondri</name>
    <dbReference type="NCBI Taxonomy" id="2681879"/>
    <lineage>
        <taxon>Bacteria</taxon>
        <taxon>Pseudomonadati</taxon>
        <taxon>Planctomycetota</taxon>
        <taxon>Planctomycetia</taxon>
        <taxon>Planctomycetales</taxon>
        <taxon>Planctomycetaceae</taxon>
        <taxon>Alienimonas</taxon>
    </lineage>
</organism>
<keyword evidence="8" id="KW-1185">Reference proteome</keyword>
<evidence type="ECO:0000256" key="1">
    <source>
        <dbReference type="ARBA" id="ARBA00002388"/>
    </source>
</evidence>
<dbReference type="PIRSF" id="PIRSF001467">
    <property type="entry name" value="Peptidylpro_ismrse"/>
    <property type="match status" value="1"/>
</dbReference>
<evidence type="ECO:0000256" key="5">
    <source>
        <dbReference type="RuleBase" id="RU363019"/>
    </source>
</evidence>
<dbReference type="CDD" id="cd00317">
    <property type="entry name" value="cyclophilin"/>
    <property type="match status" value="1"/>
</dbReference>
<comment type="catalytic activity">
    <reaction evidence="5">
        <text>[protein]-peptidylproline (omega=180) = [protein]-peptidylproline (omega=0)</text>
        <dbReference type="Rhea" id="RHEA:16237"/>
        <dbReference type="Rhea" id="RHEA-COMP:10747"/>
        <dbReference type="Rhea" id="RHEA-COMP:10748"/>
        <dbReference type="ChEBI" id="CHEBI:83833"/>
        <dbReference type="ChEBI" id="CHEBI:83834"/>
        <dbReference type="EC" id="5.2.1.8"/>
    </reaction>
</comment>
<dbReference type="PANTHER" id="PTHR45625:SF4">
    <property type="entry name" value="PEPTIDYLPROLYL ISOMERASE DOMAIN AND WD REPEAT-CONTAINING PROTEIN 1"/>
    <property type="match status" value="1"/>
</dbReference>
<dbReference type="InterPro" id="IPR020892">
    <property type="entry name" value="Cyclophilin-type_PPIase_CS"/>
</dbReference>
<dbReference type="SUPFAM" id="SSF50891">
    <property type="entry name" value="Cyclophilin-like"/>
    <property type="match status" value="1"/>
</dbReference>